<evidence type="ECO:0000256" key="4">
    <source>
        <dbReference type="ARBA" id="ARBA00022989"/>
    </source>
</evidence>
<feature type="transmembrane region" description="Helical" evidence="6">
    <location>
        <begin position="66"/>
        <end position="96"/>
    </location>
</feature>
<sequence length="498" mass="55861">MTRQNRRRSRSSISSKPSVALCSIPLILQCHLHNFLFGSSHCHSNLEGLRKEKNEGLENLEQIKQAMFHISNCLIGILNVLTLIISFPIIGVGLWLRSNADTECERVFLWPILITGLILMVVALLGLFGSCCNVSSFLWLYLFVMFFVVIGLLSFTVFAVVVTSRGVGEAVSRKGLVEDKLGDFSKWLRNRVVENETWSSIKSCMVETGVCDSFHLLDSKEVDDFYLSSLSSIKSGCCKPPPTCGYQQVNATYWKAPKGPSSLNGTDCKAWSNDQKRLCFDCISCKAVVLANITSQWKKLAIFNACLLAFLILVYSIACCAFRNTLRSKLQSKSFTHKSQLPKVDFSGLNQNKVHTPSWDVARNKVLRSLEDYGGFEVVYDKIGTEICTGLLGRAVPELFAQNEDKELGNPTQVPLHGAWMYKEGFPFLGIQLANLDSEAAMEEHVNTIWPQGNTYFRNTVWNYAVQMQEIILMIHRMILQDEGEKHEDALKAYCAAA</sequence>
<keyword evidence="8" id="KW-1185">Reference proteome</keyword>
<dbReference type="GO" id="GO:0016020">
    <property type="term" value="C:membrane"/>
    <property type="evidence" value="ECO:0007669"/>
    <property type="project" value="UniProtKB-SubCell"/>
</dbReference>
<reference evidence="7 8" key="1">
    <citation type="journal article" date="2020" name="Nat. Food">
        <title>A phased Vanilla planifolia genome enables genetic improvement of flavour and production.</title>
        <authorList>
            <person name="Hasing T."/>
            <person name="Tang H."/>
            <person name="Brym M."/>
            <person name="Khazi F."/>
            <person name="Huang T."/>
            <person name="Chambers A.H."/>
        </authorList>
    </citation>
    <scope>NUCLEOTIDE SEQUENCE [LARGE SCALE GENOMIC DNA]</scope>
    <source>
        <tissue evidence="7">Leaf</tissue>
    </source>
</reference>
<comment type="caution">
    <text evidence="7">The sequence shown here is derived from an EMBL/GenBank/DDBJ whole genome shotgun (WGS) entry which is preliminary data.</text>
</comment>
<evidence type="ECO:0000256" key="5">
    <source>
        <dbReference type="ARBA" id="ARBA00023136"/>
    </source>
</evidence>
<dbReference type="GO" id="GO:0009734">
    <property type="term" value="P:auxin-activated signaling pathway"/>
    <property type="evidence" value="ECO:0007669"/>
    <property type="project" value="InterPro"/>
</dbReference>
<evidence type="ECO:0008006" key="9">
    <source>
        <dbReference type="Google" id="ProtNLM"/>
    </source>
</evidence>
<evidence type="ECO:0000256" key="6">
    <source>
        <dbReference type="SAM" id="Phobius"/>
    </source>
</evidence>
<evidence type="ECO:0000256" key="1">
    <source>
        <dbReference type="ARBA" id="ARBA00004141"/>
    </source>
</evidence>
<keyword evidence="3 6" id="KW-0812">Transmembrane</keyword>
<comment type="subcellular location">
    <subcellularLocation>
        <location evidence="1">Membrane</location>
        <topology evidence="1">Multi-pass membrane protein</topology>
    </subcellularLocation>
</comment>
<evidence type="ECO:0000313" key="8">
    <source>
        <dbReference type="Proteomes" id="UP000636800"/>
    </source>
</evidence>
<dbReference type="Proteomes" id="UP000636800">
    <property type="component" value="Unassembled WGS sequence"/>
</dbReference>
<accession>A0A835QH26</accession>
<protein>
    <recommendedName>
        <fullName evidence="9">Senescence-associated protein</fullName>
    </recommendedName>
</protein>
<evidence type="ECO:0000313" key="7">
    <source>
        <dbReference type="EMBL" id="KAG0467592.1"/>
    </source>
</evidence>
<evidence type="ECO:0000256" key="3">
    <source>
        <dbReference type="ARBA" id="ARBA00022692"/>
    </source>
</evidence>
<evidence type="ECO:0000256" key="2">
    <source>
        <dbReference type="ARBA" id="ARBA00006840"/>
    </source>
</evidence>
<keyword evidence="5 6" id="KW-0472">Membrane</keyword>
<feature type="transmembrane region" description="Helical" evidence="6">
    <location>
        <begin position="108"/>
        <end position="128"/>
    </location>
</feature>
<dbReference type="InterPro" id="IPR044991">
    <property type="entry name" value="TET_plant"/>
</dbReference>
<keyword evidence="4 6" id="KW-1133">Transmembrane helix</keyword>
<organism evidence="7 8">
    <name type="scientific">Vanilla planifolia</name>
    <name type="common">Vanilla</name>
    <dbReference type="NCBI Taxonomy" id="51239"/>
    <lineage>
        <taxon>Eukaryota</taxon>
        <taxon>Viridiplantae</taxon>
        <taxon>Streptophyta</taxon>
        <taxon>Embryophyta</taxon>
        <taxon>Tracheophyta</taxon>
        <taxon>Spermatophyta</taxon>
        <taxon>Magnoliopsida</taxon>
        <taxon>Liliopsida</taxon>
        <taxon>Asparagales</taxon>
        <taxon>Orchidaceae</taxon>
        <taxon>Vanilloideae</taxon>
        <taxon>Vanilleae</taxon>
        <taxon>Vanilla</taxon>
    </lineage>
</organism>
<feature type="transmembrane region" description="Helical" evidence="6">
    <location>
        <begin position="300"/>
        <end position="318"/>
    </location>
</feature>
<dbReference type="InterPro" id="IPR018499">
    <property type="entry name" value="Tetraspanin/Peripherin"/>
</dbReference>
<dbReference type="Pfam" id="PF00335">
    <property type="entry name" value="Tetraspanin"/>
    <property type="match status" value="1"/>
</dbReference>
<dbReference type="InterPro" id="IPR027443">
    <property type="entry name" value="IPNS-like_sf"/>
</dbReference>
<dbReference type="PANTHER" id="PTHR32191">
    <property type="entry name" value="TETRASPANIN-8-RELATED"/>
    <property type="match status" value="1"/>
</dbReference>
<comment type="similarity">
    <text evidence="2">Belongs to the tetraspanin (TM4SF) family.</text>
</comment>
<proteinExistence type="inferred from homology"/>
<dbReference type="Gene3D" id="2.60.120.330">
    <property type="entry name" value="B-lactam Antibiotic, Isopenicillin N Synthase, Chain"/>
    <property type="match status" value="1"/>
</dbReference>
<dbReference type="SUPFAM" id="SSF51197">
    <property type="entry name" value="Clavaminate synthase-like"/>
    <property type="match status" value="1"/>
</dbReference>
<gene>
    <name evidence="7" type="ORF">HPP92_019172</name>
</gene>
<name>A0A835QH26_VANPL</name>
<dbReference type="AlphaFoldDB" id="A0A835QH26"/>
<dbReference type="EMBL" id="JADCNL010000009">
    <property type="protein sequence ID" value="KAG0467592.1"/>
    <property type="molecule type" value="Genomic_DNA"/>
</dbReference>
<dbReference type="OrthoDB" id="2016498at2759"/>
<feature type="transmembrane region" description="Helical" evidence="6">
    <location>
        <begin position="140"/>
        <end position="164"/>
    </location>
</feature>